<dbReference type="EMBL" id="MHHZ01000001">
    <property type="protein sequence ID" value="OGY42643.1"/>
    <property type="molecule type" value="Genomic_DNA"/>
</dbReference>
<evidence type="ECO:0000313" key="4">
    <source>
        <dbReference type="EMBL" id="OGY42643.1"/>
    </source>
</evidence>
<evidence type="ECO:0000259" key="2">
    <source>
        <dbReference type="Pfam" id="PF00534"/>
    </source>
</evidence>
<dbReference type="AlphaFoldDB" id="A0A1G1XRE3"/>
<protein>
    <recommendedName>
        <fullName evidence="6">Glycosyltransferase family 1 protein</fullName>
    </recommendedName>
</protein>
<proteinExistence type="predicted"/>
<dbReference type="Proteomes" id="UP000176498">
    <property type="component" value="Unassembled WGS sequence"/>
</dbReference>
<evidence type="ECO:0000256" key="1">
    <source>
        <dbReference type="ARBA" id="ARBA00022679"/>
    </source>
</evidence>
<feature type="domain" description="Glycosyltransferase subfamily 4-like N-terminal" evidence="3">
    <location>
        <begin position="20"/>
        <end position="178"/>
    </location>
</feature>
<name>A0A1G1XRE3_9BACT</name>
<dbReference type="CDD" id="cd03809">
    <property type="entry name" value="GT4_MtfB-like"/>
    <property type="match status" value="1"/>
</dbReference>
<evidence type="ECO:0008006" key="6">
    <source>
        <dbReference type="Google" id="ProtNLM"/>
    </source>
</evidence>
<comment type="caution">
    <text evidence="4">The sequence shown here is derived from an EMBL/GenBank/DDBJ whole genome shotgun (WGS) entry which is preliminary data.</text>
</comment>
<sequence length="376" mass="44144">MKIGIDCRTILNVQFGELAGVGHYTYYLIKYLLEIDKQNEYVLFFYDRRIKAPEFEQPNVKIVYFPGLENIGKIPFFYRHWFIPQILRLYRLDVYHNPANIIPIFYFKKSIITIHDLAIYKNPEWFPDHQFFTKRILIPWSVAKAKKIIAVSQNTKDDLIKLFRVKKDKVEVIHEGVEDYNNLKIDETKIEEKFKIKEPYFLFIGSLEPRKNLVRLIEAYAEFLKENENKKFKLVLAGKRGWKFEPIFSTIERLGLSGNVIYLGYISLEEKIYLLKNAWALVYPSLYEGFGLPIIEAMNLGVPVITSNIASIPELVIDNALLVEPYDIDSIKLALVKMANDLESRQNLIRKGRGIARNFNWLQCAKKTLEVYQNIK</sequence>
<organism evidence="4 5">
    <name type="scientific">Candidatus Buchananbacteria bacterium RBG_13_36_9</name>
    <dbReference type="NCBI Taxonomy" id="1797530"/>
    <lineage>
        <taxon>Bacteria</taxon>
        <taxon>Candidatus Buchananiibacteriota</taxon>
    </lineage>
</organism>
<dbReference type="InterPro" id="IPR001296">
    <property type="entry name" value="Glyco_trans_1"/>
</dbReference>
<accession>A0A1G1XRE3</accession>
<keyword evidence="1" id="KW-0808">Transferase</keyword>
<gene>
    <name evidence="4" type="ORF">A2Y82_03105</name>
</gene>
<dbReference type="Pfam" id="PF00534">
    <property type="entry name" value="Glycos_transf_1"/>
    <property type="match status" value="1"/>
</dbReference>
<dbReference type="InterPro" id="IPR028098">
    <property type="entry name" value="Glyco_trans_4-like_N"/>
</dbReference>
<dbReference type="SUPFAM" id="SSF53756">
    <property type="entry name" value="UDP-Glycosyltransferase/glycogen phosphorylase"/>
    <property type="match status" value="1"/>
</dbReference>
<dbReference type="Pfam" id="PF13439">
    <property type="entry name" value="Glyco_transf_4"/>
    <property type="match status" value="1"/>
</dbReference>
<dbReference type="PANTHER" id="PTHR46401">
    <property type="entry name" value="GLYCOSYLTRANSFERASE WBBK-RELATED"/>
    <property type="match status" value="1"/>
</dbReference>
<evidence type="ECO:0000259" key="3">
    <source>
        <dbReference type="Pfam" id="PF13439"/>
    </source>
</evidence>
<dbReference type="FunFam" id="3.40.50.2000:FF:000119">
    <property type="entry name" value="Glycosyl transferase group 1"/>
    <property type="match status" value="1"/>
</dbReference>
<dbReference type="GO" id="GO:0009103">
    <property type="term" value="P:lipopolysaccharide biosynthetic process"/>
    <property type="evidence" value="ECO:0007669"/>
    <property type="project" value="TreeGrafter"/>
</dbReference>
<feature type="domain" description="Glycosyl transferase family 1" evidence="2">
    <location>
        <begin position="187"/>
        <end position="353"/>
    </location>
</feature>
<dbReference type="PANTHER" id="PTHR46401:SF2">
    <property type="entry name" value="GLYCOSYLTRANSFERASE WBBK-RELATED"/>
    <property type="match status" value="1"/>
</dbReference>
<dbReference type="Gene3D" id="3.40.50.2000">
    <property type="entry name" value="Glycogen Phosphorylase B"/>
    <property type="match status" value="2"/>
</dbReference>
<dbReference type="GO" id="GO:0016757">
    <property type="term" value="F:glycosyltransferase activity"/>
    <property type="evidence" value="ECO:0007669"/>
    <property type="project" value="InterPro"/>
</dbReference>
<evidence type="ECO:0000313" key="5">
    <source>
        <dbReference type="Proteomes" id="UP000176498"/>
    </source>
</evidence>
<reference evidence="4 5" key="1">
    <citation type="journal article" date="2016" name="Nat. Commun.">
        <title>Thousands of microbial genomes shed light on interconnected biogeochemical processes in an aquifer system.</title>
        <authorList>
            <person name="Anantharaman K."/>
            <person name="Brown C.T."/>
            <person name="Hug L.A."/>
            <person name="Sharon I."/>
            <person name="Castelle C.J."/>
            <person name="Probst A.J."/>
            <person name="Thomas B.C."/>
            <person name="Singh A."/>
            <person name="Wilkins M.J."/>
            <person name="Karaoz U."/>
            <person name="Brodie E.L."/>
            <person name="Williams K.H."/>
            <person name="Hubbard S.S."/>
            <person name="Banfield J.F."/>
        </authorList>
    </citation>
    <scope>NUCLEOTIDE SEQUENCE [LARGE SCALE GENOMIC DNA]</scope>
</reference>